<keyword evidence="5" id="KW-1185">Reference proteome</keyword>
<feature type="region of interest" description="Disordered" evidence="2">
    <location>
        <begin position="1103"/>
        <end position="1128"/>
    </location>
</feature>
<evidence type="ECO:0000313" key="3">
    <source>
        <dbReference type="EMBL" id="KRG20837.1"/>
    </source>
</evidence>
<reference evidence="4" key="2">
    <citation type="journal article" date="2016" name="Genome Announc.">
        <title>Draft Genome Sequences of Two Novel Amoeba-Resistant Intranuclear Bacteria, 'Candidatus Berkiella cookevillensis' and 'Candidatus Berkiella aquae'.</title>
        <authorList>
            <person name="Mehari Y.T."/>
            <person name="Arivett B.A."/>
            <person name="Farone A.L."/>
            <person name="Gunderson J.H."/>
            <person name="Farone M.B."/>
        </authorList>
    </citation>
    <scope>NUCLEOTIDE SEQUENCE</scope>
    <source>
        <strain evidence="4">HT99</strain>
    </source>
</reference>
<reference evidence="4" key="3">
    <citation type="submission" date="2021-06" db="EMBL/GenBank/DDBJ databases">
        <title>Genomic Description and Analysis of Intracellular Bacteria, Candidatus Berkiella cookevillensis and Candidatus Berkiella aquae.</title>
        <authorList>
            <person name="Kidane D.T."/>
            <person name="Mehari Y.T."/>
            <person name="Rice F.C."/>
            <person name="Arivett B.A."/>
            <person name="Farone A.L."/>
            <person name="Berk S.G."/>
            <person name="Farone M.B."/>
        </authorList>
    </citation>
    <scope>NUCLEOTIDE SEQUENCE</scope>
    <source>
        <strain evidence="4">HT99</strain>
    </source>
</reference>
<name>A0A0Q9YJK0_9GAMM</name>
<evidence type="ECO:0000256" key="1">
    <source>
        <dbReference type="SAM" id="Coils"/>
    </source>
</evidence>
<evidence type="ECO:0000313" key="5">
    <source>
        <dbReference type="Proteomes" id="UP000051497"/>
    </source>
</evidence>
<evidence type="ECO:0000313" key="4">
    <source>
        <dbReference type="EMBL" id="MCS5711314.1"/>
    </source>
</evidence>
<feature type="compositionally biased region" description="Basic and acidic residues" evidence="2">
    <location>
        <begin position="1108"/>
        <end position="1118"/>
    </location>
</feature>
<feature type="coiled-coil region" evidence="1">
    <location>
        <begin position="803"/>
        <end position="830"/>
    </location>
</feature>
<dbReference type="Proteomes" id="UP000051497">
    <property type="component" value="Unassembled WGS sequence"/>
</dbReference>
<dbReference type="EMBL" id="LKAJ02000001">
    <property type="protein sequence ID" value="MCS5711314.1"/>
    <property type="molecule type" value="Genomic_DNA"/>
</dbReference>
<proteinExistence type="predicted"/>
<evidence type="ECO:0000256" key="2">
    <source>
        <dbReference type="SAM" id="MobiDB-lite"/>
    </source>
</evidence>
<dbReference type="STRING" id="295108.HT99x_02054"/>
<dbReference type="EMBL" id="LKAJ01000008">
    <property type="protein sequence ID" value="KRG20837.1"/>
    <property type="molecule type" value="Genomic_DNA"/>
</dbReference>
<dbReference type="PATRIC" id="fig|1590043.3.peg.2096"/>
<dbReference type="OrthoDB" id="22047at2"/>
<reference evidence="3" key="1">
    <citation type="submission" date="2015-09" db="EMBL/GenBank/DDBJ databases">
        <title>Draft Genome Sequences of Two Novel Amoeba-resistant Intranuclear Bacteria, Candidatus Berkiella cookevillensis and Candidatus Berkiella aquae.</title>
        <authorList>
            <person name="Mehari Y.T."/>
            <person name="Arivett B.A."/>
            <person name="Farone A.L."/>
            <person name="Gunderson J.H."/>
            <person name="Farone M.B."/>
        </authorList>
    </citation>
    <scope>NUCLEOTIDE SEQUENCE [LARGE SCALE GENOMIC DNA]</scope>
    <source>
        <strain evidence="3">HT99</strain>
    </source>
</reference>
<accession>A0A0Q9YJK0</accession>
<organism evidence="3">
    <name type="scientific">Candidatus Berkiella aquae</name>
    <dbReference type="NCBI Taxonomy" id="295108"/>
    <lineage>
        <taxon>Bacteria</taxon>
        <taxon>Pseudomonadati</taxon>
        <taxon>Pseudomonadota</taxon>
        <taxon>Gammaproteobacteria</taxon>
        <taxon>Candidatus Berkiellales</taxon>
        <taxon>Candidatus Berkiellaceae</taxon>
        <taxon>Candidatus Berkiella</taxon>
    </lineage>
</organism>
<keyword evidence="1" id="KW-0175">Coiled coil</keyword>
<protein>
    <submittedName>
        <fullName evidence="3">Uncharacterized protein</fullName>
    </submittedName>
</protein>
<sequence length="1309" mass="149344">MLNVEFYNYVNEHCTHNKKRDGTVVTAADALEYAQKGKEFLNRLQTNSLTQEDLRPQARAENMAYLQWYLIKSSFDEGKPFGKGTFTLSFDDPKITEQLYIYFRSERDNLFSAIAAKSSLIRSLETSEKIALGALYSPVNALRNALDRTDKNPTYSRSSSHFNKKLKYPEDGHYGIDAKFSSVPLPWKFKTSCFGLCESGNETSLYIKPESEGADVLRNFAGSVKHGFNFLKVVFSEADSQIGLERFAENKFSDIDKKRILRRLAQDGIIFENEPINFDQVKKYLEKKCANQEISKEQYQQYRNELQAYLLEEYHNVNQVGSERKFNVKKDGAIHSIIANRDRKNAMSKNPLNKKSSAISSVGTHRLSRLSKEEQLKEELIKIIVKTLYTKDFSSTQEFLDKLKSNHPNHPMLNELKVDNKDDKYGILTLTLKNTPPASDVEFRLKKKNAYGGPKTEDYLDRVNLKMDAAIALAKENPVLQSKIPELEAQRRYFVDQLEKDCHLDHLILGELNKYDPRVKEEFDTKHEKALAHMAVLMTLLTETLKQEDKSPEQIKADLYNKERNMMSQRRPERVTVRKLDSQYIEVNTSTPVKKDKTISSAKKDEVGVANWVKSTNEIYSNTDGEINRIHQDEGYRSASIIPHELISKGEFTRILAIEVARRNVVEDILPQLAAELIQKGKDGNPLVINYEMLTLLSPIHKVVDRKDTNNPDATQFSAIRAAINHYDGRTFNIKLPDGTTKEITFNGIYHNYGANLARGFKIENATNKKAYNLILDRSVQNLLAQKESARFHNFLKGMPEFTNNEKEKINANKARLKELYEQIERKELLPEEHNKLVSLNTKRLESGLSEAENEDFDKLSAQFNEYREFRKSLMKEARALEVNTRHIHVDLAKRRASHCEQNYENLNAKLSVMELINDPEQKKVVDHLRALIEFTRLAELGYDSKIGITKTLLSGKDIKETNKRNYEIQSYIQLLSVYNDFTFHKTCKSGKDRTNTAEEKFKAKTYMHVKLGRIPKYKEAESIKRAELNSYEKGYLQGPGNDICGDNMRPGAQQVAAKDVATDTLDIRPVQAMAGLQKGIDSLKAKPEDVVKAKSALKSYRNASAEIDSRPTQEKPARPQSPRPQPFVSHFKGQTILHAPMETAKPTVIMNVPQLPSRVLYEQLTSFKEMNQLSHFGIKDFQLLDDPNKSNSGSHHLTINMYSTVDKSANAKITQVHAEADLNSNGITYSIDKNQPPDEKQQTIEQVCKLAVATAKPGTEFKITTKEPERSTTQAALDMALLAKYPNRYVRGEFKVPTTENSTPKVGM</sequence>
<comment type="caution">
    <text evidence="3">The sequence shown here is derived from an EMBL/GenBank/DDBJ whole genome shotgun (WGS) entry which is preliminary data.</text>
</comment>
<dbReference type="RefSeq" id="WP_075066681.1">
    <property type="nucleotide sequence ID" value="NZ_LKAJ02000001.1"/>
</dbReference>
<gene>
    <name evidence="4" type="ORF">HT99x_007695</name>
    <name evidence="3" type="ORF">HT99x_02054</name>
</gene>